<organism evidence="1 2">
    <name type="scientific">Cephalotus follicularis</name>
    <name type="common">Albany pitcher plant</name>
    <dbReference type="NCBI Taxonomy" id="3775"/>
    <lineage>
        <taxon>Eukaryota</taxon>
        <taxon>Viridiplantae</taxon>
        <taxon>Streptophyta</taxon>
        <taxon>Embryophyta</taxon>
        <taxon>Tracheophyta</taxon>
        <taxon>Spermatophyta</taxon>
        <taxon>Magnoliopsida</taxon>
        <taxon>eudicotyledons</taxon>
        <taxon>Gunneridae</taxon>
        <taxon>Pentapetalae</taxon>
        <taxon>rosids</taxon>
        <taxon>fabids</taxon>
        <taxon>Oxalidales</taxon>
        <taxon>Cephalotaceae</taxon>
        <taxon>Cephalotus</taxon>
    </lineage>
</organism>
<dbReference type="InterPro" id="IPR043502">
    <property type="entry name" value="DNA/RNA_pol_sf"/>
</dbReference>
<dbReference type="EMBL" id="BDDD01000577">
    <property type="protein sequence ID" value="GAV67659.1"/>
    <property type="molecule type" value="Genomic_DNA"/>
</dbReference>
<accession>A0A1Q3BID2</accession>
<protein>
    <recommendedName>
        <fullName evidence="3">RVT_2 domain-containing protein</fullName>
    </recommendedName>
</protein>
<proteinExistence type="predicted"/>
<sequence>MLGCKPIDSPIEVNHHIYEGVGDSIAREMYQRLVGMIYLLHTLPDIAYVIRVVSQFMHDPCASHLEAFYRILRYLKYAPGRGKLFFKHGHLRLEAFTDADWTVSKDDRRSTSGYCTFLGRNLVTWRSKKQIVVARSSGEAKYKAMAQGVCELHWLKLLLKDLGVIHERSMRLYCDNKATISSAHNSVQHDRTKHIEIDKQFIKEKLDQKIICNTFVSS</sequence>
<dbReference type="SUPFAM" id="SSF56672">
    <property type="entry name" value="DNA/RNA polymerases"/>
    <property type="match status" value="1"/>
</dbReference>
<dbReference type="AlphaFoldDB" id="A0A1Q3BID2"/>
<keyword evidence="2" id="KW-1185">Reference proteome</keyword>
<dbReference type="PANTHER" id="PTHR11439:SF463">
    <property type="entry name" value="REVERSE TRANSCRIPTASE TY1_COPIA-TYPE DOMAIN-CONTAINING PROTEIN"/>
    <property type="match status" value="1"/>
</dbReference>
<evidence type="ECO:0000313" key="1">
    <source>
        <dbReference type="EMBL" id="GAV67659.1"/>
    </source>
</evidence>
<reference evidence="2" key="1">
    <citation type="submission" date="2016-04" db="EMBL/GenBank/DDBJ databases">
        <title>Cephalotus genome sequencing.</title>
        <authorList>
            <person name="Fukushima K."/>
            <person name="Hasebe M."/>
            <person name="Fang X."/>
        </authorList>
    </citation>
    <scope>NUCLEOTIDE SEQUENCE [LARGE SCALE GENOMIC DNA]</scope>
    <source>
        <strain evidence="2">cv. St1</strain>
    </source>
</reference>
<dbReference type="Proteomes" id="UP000187406">
    <property type="component" value="Unassembled WGS sequence"/>
</dbReference>
<evidence type="ECO:0008006" key="3">
    <source>
        <dbReference type="Google" id="ProtNLM"/>
    </source>
</evidence>
<evidence type="ECO:0000313" key="2">
    <source>
        <dbReference type="Proteomes" id="UP000187406"/>
    </source>
</evidence>
<gene>
    <name evidence="1" type="ORF">CFOL_v3_11164</name>
</gene>
<dbReference type="PANTHER" id="PTHR11439">
    <property type="entry name" value="GAG-POL-RELATED RETROTRANSPOSON"/>
    <property type="match status" value="1"/>
</dbReference>
<comment type="caution">
    <text evidence="1">The sequence shown here is derived from an EMBL/GenBank/DDBJ whole genome shotgun (WGS) entry which is preliminary data.</text>
</comment>
<dbReference type="OrthoDB" id="1645289at2759"/>
<dbReference type="InParanoid" id="A0A1Q3BID2"/>
<name>A0A1Q3BID2_CEPFO</name>
<dbReference type="CDD" id="cd09272">
    <property type="entry name" value="RNase_HI_RT_Ty1"/>
    <property type="match status" value="1"/>
</dbReference>